<gene>
    <name evidence="3" type="ORF">ENM31_03540</name>
</gene>
<evidence type="ECO:0000313" key="3">
    <source>
        <dbReference type="EMBL" id="HHM44355.1"/>
    </source>
</evidence>
<proteinExistence type="predicted"/>
<reference evidence="3" key="1">
    <citation type="journal article" date="2020" name="mSystems">
        <title>Genome- and Community-Level Interaction Insights into Carbon Utilization and Element Cycling Functions of Hydrothermarchaeota in Hydrothermal Sediment.</title>
        <authorList>
            <person name="Zhou Z."/>
            <person name="Liu Y."/>
            <person name="Xu W."/>
            <person name="Pan J."/>
            <person name="Luo Z.H."/>
            <person name="Li M."/>
        </authorList>
    </citation>
    <scope>NUCLEOTIDE SEQUENCE [LARGE SCALE GENOMIC DNA]</scope>
    <source>
        <strain evidence="3">SpSt-1074</strain>
    </source>
</reference>
<dbReference type="EMBL" id="DRXH01000121">
    <property type="protein sequence ID" value="HHM44355.1"/>
    <property type="molecule type" value="Genomic_DNA"/>
</dbReference>
<keyword evidence="2" id="KW-1133">Transmembrane helix</keyword>
<evidence type="ECO:0000256" key="1">
    <source>
        <dbReference type="ARBA" id="ARBA00022729"/>
    </source>
</evidence>
<feature type="transmembrane region" description="Helical" evidence="2">
    <location>
        <begin position="12"/>
        <end position="31"/>
    </location>
</feature>
<protein>
    <submittedName>
        <fullName evidence="3">Extracellular solute-binding protein</fullName>
    </submittedName>
</protein>
<dbReference type="PANTHER" id="PTHR30006">
    <property type="entry name" value="THIAMINE-BINDING PERIPLASMIC PROTEIN-RELATED"/>
    <property type="match status" value="1"/>
</dbReference>
<evidence type="ECO:0000256" key="2">
    <source>
        <dbReference type="SAM" id="Phobius"/>
    </source>
</evidence>
<dbReference type="SUPFAM" id="SSF53850">
    <property type="entry name" value="Periplasmic binding protein-like II"/>
    <property type="match status" value="1"/>
</dbReference>
<comment type="caution">
    <text evidence="3">The sequence shown here is derived from an EMBL/GenBank/DDBJ whole genome shotgun (WGS) entry which is preliminary data.</text>
</comment>
<keyword evidence="2" id="KW-0812">Transmembrane</keyword>
<dbReference type="AlphaFoldDB" id="A0A7J3VTF5"/>
<keyword evidence="1" id="KW-0732">Signal</keyword>
<keyword evidence="2" id="KW-0472">Membrane</keyword>
<dbReference type="Pfam" id="PF13343">
    <property type="entry name" value="SBP_bac_6"/>
    <property type="match status" value="1"/>
</dbReference>
<accession>A0A7J3VTF5</accession>
<name>A0A7J3VTF5_CALS0</name>
<dbReference type="Gene3D" id="3.40.190.10">
    <property type="entry name" value="Periplasmic binding protein-like II"/>
    <property type="match status" value="2"/>
</dbReference>
<organism evidence="3">
    <name type="scientific">Caldiarchaeum subterraneum</name>
    <dbReference type="NCBI Taxonomy" id="311458"/>
    <lineage>
        <taxon>Archaea</taxon>
        <taxon>Nitrososphaerota</taxon>
        <taxon>Candidatus Caldarchaeales</taxon>
        <taxon>Candidatus Caldarchaeaceae</taxon>
        <taxon>Candidatus Caldarchaeum</taxon>
    </lineage>
</organism>
<sequence length="399" mass="43592">MSGKRGQVKTSVAALSVVVALVVGVLGGYLGSLSTAPQQQAQVTRTVTVGGGMTTATVTTTKVETATVRLTATVTLTPQTGERVLYDPALVEAARREGKVIMYSSIPVPQLQEFKKVFEQRFPGITLEFWRADATVVLDKIRTEYSGGVYAYDVVFATDTAVKPAIDLGYATVPSLRLPEGFPSDLVLPYGFGIRLLAYVIIYNEQLVSADRAPKSLEDLADPRWKGKIWALDPKTHLSAGIFHVYLMKTWGEEKYFDWMRRLKANDVVWHNVAQRIATAVGTGEAEVGLAYHSNALGEALERRPVNTVWPNPTFIHPTSLAMASRPPNPNAAKLLTQFLLYEGMKVLQGVGELPAVIDPAISLHKVNLGYQNVGIKVIPLVSETELSAFRQRLTQVIG</sequence>